<sequence>MLKKLFLVLFIFSILFGCAKEKENQQQSLQNFNITRTSTKETADAHLNQTAAKQAVQRISQKREVKDVVAVNTKKKLLLAYQVKHLQRFRMKQIEKEVKEELENLFPDYDVIISSDMKLFWKTEELKRKLSKDGINEKEVNKQIKKLEKLSNELT</sequence>
<proteinExistence type="predicted"/>
<dbReference type="RefSeq" id="WP_111646411.1">
    <property type="nucleotide sequence ID" value="NZ_QLMH01000022.1"/>
</dbReference>
<dbReference type="OrthoDB" id="2969307at2"/>
<dbReference type="AlphaFoldDB" id="A0A327Y3M3"/>
<keyword evidence="2" id="KW-0449">Lipoprotein</keyword>
<organism evidence="2 3">
    <name type="scientific">Paranoxybacillus vitaminiphilus</name>
    <dbReference type="NCBI Taxonomy" id="581036"/>
    <lineage>
        <taxon>Bacteria</taxon>
        <taxon>Bacillati</taxon>
        <taxon>Bacillota</taxon>
        <taxon>Bacilli</taxon>
        <taxon>Bacillales</taxon>
        <taxon>Anoxybacillaceae</taxon>
        <taxon>Paranoxybacillus</taxon>
    </lineage>
</organism>
<keyword evidence="1" id="KW-0732">Signal</keyword>
<comment type="caution">
    <text evidence="2">The sequence shown here is derived from an EMBL/GenBank/DDBJ whole genome shotgun (WGS) entry which is preliminary data.</text>
</comment>
<evidence type="ECO:0000313" key="2">
    <source>
        <dbReference type="EMBL" id="RAK15344.1"/>
    </source>
</evidence>
<dbReference type="EMBL" id="QLMH01000022">
    <property type="protein sequence ID" value="RAK15344.1"/>
    <property type="molecule type" value="Genomic_DNA"/>
</dbReference>
<keyword evidence="3" id="KW-1185">Reference proteome</keyword>
<gene>
    <name evidence="2" type="ORF">B0I26_12236</name>
</gene>
<evidence type="ECO:0000256" key="1">
    <source>
        <dbReference type="SAM" id="SignalP"/>
    </source>
</evidence>
<evidence type="ECO:0000313" key="3">
    <source>
        <dbReference type="Proteomes" id="UP000248555"/>
    </source>
</evidence>
<dbReference type="PROSITE" id="PS51257">
    <property type="entry name" value="PROKAR_LIPOPROTEIN"/>
    <property type="match status" value="1"/>
</dbReference>
<name>A0A327Y3M3_9BACL</name>
<reference evidence="2 3" key="1">
    <citation type="submission" date="2018-06" db="EMBL/GenBank/DDBJ databases">
        <title>Genomic Encyclopedia of Type Strains, Phase III (KMG-III): the genomes of soil and plant-associated and newly described type strains.</title>
        <authorList>
            <person name="Whitman W."/>
        </authorList>
    </citation>
    <scope>NUCLEOTIDE SEQUENCE [LARGE SCALE GENOMIC DNA]</scope>
    <source>
        <strain evidence="2 3">CGMCC 1.8979</strain>
    </source>
</reference>
<accession>A0A327Y3M3</accession>
<feature type="chain" id="PRO_5039222141" evidence="1">
    <location>
        <begin position="20"/>
        <end position="155"/>
    </location>
</feature>
<dbReference type="Proteomes" id="UP000248555">
    <property type="component" value="Unassembled WGS sequence"/>
</dbReference>
<protein>
    <submittedName>
        <fullName evidence="2">Sporulation lipoprotein YhcN/YlaJ</fullName>
    </submittedName>
</protein>
<feature type="signal peptide" evidence="1">
    <location>
        <begin position="1"/>
        <end position="19"/>
    </location>
</feature>
<dbReference type="InterPro" id="IPR019076">
    <property type="entry name" value="Spore_lipoprot_YhcN/YlaJ-like"/>
</dbReference>
<dbReference type="Pfam" id="PF09580">
    <property type="entry name" value="Spore_YhcN_YlaJ"/>
    <property type="match status" value="1"/>
</dbReference>